<evidence type="ECO:0000313" key="3">
    <source>
        <dbReference type="RefSeq" id="XP_035294672.1"/>
    </source>
</evidence>
<feature type="compositionally biased region" description="Pro residues" evidence="1">
    <location>
        <begin position="203"/>
        <end position="221"/>
    </location>
</feature>
<sequence length="329" mass="34541">MNSKDESFVITKYYYIAAIHKYRISGKDWAPVASPAACSQLGQAWEAAASSGGGFLQPERAIRGCRSAAAENRYLLPVNRGCTWTTSLRQLRPYKETRSAGAAEASRGRAEPAGRASPRLGGGVASCRAPPAADVGRVDPVRADWLAPAFAGCGRLGRPAGDRSAPPPPRRRRRRRAQPRPPSRRGGGAVAAAACEAETPSTPARPGPGPPPPFSPPPRLPSPVRVKGGAAARDAASVPGAGPRAPEETAPPRPRGGRRTEESAGTAAGRRERRVAETARDRRTARRTAAFEPACAAGRLRAAAAGGRRARRRTRDNTRAQRGLVGAAA</sequence>
<dbReference type="RefSeq" id="XP_035294672.1">
    <property type="nucleotide sequence ID" value="XM_035438781.1"/>
</dbReference>
<dbReference type="Proteomes" id="UP001108280">
    <property type="component" value="Chromosome 2"/>
</dbReference>
<dbReference type="AlphaFoldDB" id="A0A9J7GRJ0"/>
<accession>A0A9J7GRJ0</accession>
<evidence type="ECO:0000313" key="2">
    <source>
        <dbReference type="Proteomes" id="UP001108280"/>
    </source>
</evidence>
<reference evidence="2" key="2">
    <citation type="journal article" date="2020" name="Biotechnol. Bioeng.">
        <title>Chromosome-scale scaffolds for the Chinese hamster reference genome assembly to facilitate the study of the CHO epigenome.</title>
        <authorList>
            <person name="Hilliard W."/>
            <person name="MacDonald M."/>
            <person name="Lee K.H."/>
        </authorList>
    </citation>
    <scope>NUCLEOTIDE SEQUENCE [LARGE SCALE GENOMIC DNA]</scope>
    <source>
        <strain evidence="2">17A/GY</strain>
    </source>
</reference>
<feature type="compositionally biased region" description="Low complexity" evidence="1">
    <location>
        <begin position="287"/>
        <end position="307"/>
    </location>
</feature>
<keyword evidence="2" id="KW-1185">Reference proteome</keyword>
<gene>
    <name evidence="3" type="primary">LOC118238195</name>
</gene>
<feature type="region of interest" description="Disordered" evidence="1">
    <location>
        <begin position="151"/>
        <end position="329"/>
    </location>
</feature>
<organism evidence="2 3">
    <name type="scientific">Cricetulus griseus</name>
    <name type="common">Chinese hamster</name>
    <name type="synonym">Cricetulus barabensis griseus</name>
    <dbReference type="NCBI Taxonomy" id="10029"/>
    <lineage>
        <taxon>Eukaryota</taxon>
        <taxon>Metazoa</taxon>
        <taxon>Chordata</taxon>
        <taxon>Craniata</taxon>
        <taxon>Vertebrata</taxon>
        <taxon>Euteleostomi</taxon>
        <taxon>Mammalia</taxon>
        <taxon>Eutheria</taxon>
        <taxon>Euarchontoglires</taxon>
        <taxon>Glires</taxon>
        <taxon>Rodentia</taxon>
        <taxon>Myomorpha</taxon>
        <taxon>Muroidea</taxon>
        <taxon>Cricetidae</taxon>
        <taxon>Cricetinae</taxon>
        <taxon>Cricetulus</taxon>
    </lineage>
</organism>
<dbReference type="KEGG" id="cge:118238195"/>
<reference evidence="3" key="3">
    <citation type="submission" date="2025-08" db="UniProtKB">
        <authorList>
            <consortium name="RefSeq"/>
        </authorList>
    </citation>
    <scope>IDENTIFICATION</scope>
    <source>
        <strain evidence="3">17A/GY</strain>
        <tissue evidence="3">Liver</tissue>
    </source>
</reference>
<protein>
    <submittedName>
        <fullName evidence="3">Atherin-like</fullName>
    </submittedName>
</protein>
<evidence type="ECO:0000256" key="1">
    <source>
        <dbReference type="SAM" id="MobiDB-lite"/>
    </source>
</evidence>
<feature type="compositionally biased region" description="Low complexity" evidence="1">
    <location>
        <begin position="190"/>
        <end position="202"/>
    </location>
</feature>
<dbReference type="GeneID" id="118238195"/>
<reference evidence="2" key="1">
    <citation type="journal article" date="2018" name="Biotechnol. Bioeng.">
        <title>A reference genome of the Chinese hamster based on a hybrid assembly strategy.</title>
        <authorList>
            <person name="Rupp O."/>
            <person name="MacDonald M.L."/>
            <person name="Li S."/>
            <person name="Dhiman H."/>
            <person name="Polson S."/>
            <person name="Griep S."/>
            <person name="Heffner K."/>
            <person name="Hernandez I."/>
            <person name="Brinkrolf K."/>
            <person name="Jadhav V."/>
            <person name="Samoudi M."/>
            <person name="Hao H."/>
            <person name="Kingham B."/>
            <person name="Goesmann A."/>
            <person name="Betenbaugh M.J."/>
            <person name="Lewis N.E."/>
            <person name="Borth N."/>
            <person name="Lee K.H."/>
        </authorList>
    </citation>
    <scope>NUCLEOTIDE SEQUENCE [LARGE SCALE GENOMIC DNA]</scope>
    <source>
        <strain evidence="2">17A/GY</strain>
    </source>
</reference>
<proteinExistence type="predicted"/>
<name>A0A9J7GRJ0_CRIGR</name>
<feature type="region of interest" description="Disordered" evidence="1">
    <location>
        <begin position="95"/>
        <end position="125"/>
    </location>
</feature>
<feature type="compositionally biased region" description="Basic residues" evidence="1">
    <location>
        <begin position="169"/>
        <end position="178"/>
    </location>
</feature>